<dbReference type="GeneID" id="1464787"/>
<keyword evidence="2" id="KW-1185">Reference proteome</keyword>
<dbReference type="InterPro" id="IPR027417">
    <property type="entry name" value="P-loop_NTPase"/>
</dbReference>
<proteinExistence type="predicted"/>
<dbReference type="SUPFAM" id="SSF52540">
    <property type="entry name" value="P-loop containing nucleoside triphosphate hydrolases"/>
    <property type="match status" value="1"/>
</dbReference>
<dbReference type="PATRIC" id="fig|178306.9.peg.83"/>
<organism evidence="1 2">
    <name type="scientific">Pyrobaculum aerophilum (strain ATCC 51768 / DSM 7523 / JCM 9630 / CIP 104966 / NBRC 100827 / IM2)</name>
    <dbReference type="NCBI Taxonomy" id="178306"/>
    <lineage>
        <taxon>Archaea</taxon>
        <taxon>Thermoproteota</taxon>
        <taxon>Thermoprotei</taxon>
        <taxon>Thermoproteales</taxon>
        <taxon>Thermoproteaceae</taxon>
        <taxon>Pyrobaculum</taxon>
    </lineage>
</organism>
<dbReference type="KEGG" id="pai:PAE0116"/>
<dbReference type="EnsemblBacteria" id="AAL62571">
    <property type="protein sequence ID" value="AAL62571"/>
    <property type="gene ID" value="PAE0116"/>
</dbReference>
<dbReference type="EMBL" id="AE009441">
    <property type="protein sequence ID" value="AAL62571.1"/>
    <property type="molecule type" value="Genomic_DNA"/>
</dbReference>
<sequence length="330" mass="37031">MISLKGKLTYGNKEIGMDIEIEPARVTLLTGPNLTGKSLVLRCIYKMATKLLGRFKRDRIWQGLEGVRCDVDNKIDLAIYVDAYRTSIQLYEYIRDEFAEILRLAKSLEQIIEGEEQAIVSQISGRVEDVRHILKADHELARDVRLMGNDFLIGEALDVLYQLKDMYAQVAAEHDLFDDFPPLLLSAEEEGFAWRDFKTGARGRGLVELSTAYAPALVAMFMIYSYGASEGREVYLLVEEPEAHAHPVMAHFLGRLAARLAERAEEAGLGFHAVFATHSLDFLMGAHGKHSKAYILRRTAEKVYVQGVWDGRSYVPGLSDPGAYEVLTGK</sequence>
<gene>
    <name evidence="1" type="ordered locus">PAE0116</name>
</gene>
<evidence type="ECO:0000313" key="2">
    <source>
        <dbReference type="Proteomes" id="UP000002439"/>
    </source>
</evidence>
<evidence type="ECO:0000313" key="1">
    <source>
        <dbReference type="EMBL" id="AAL62571.1"/>
    </source>
</evidence>
<reference evidence="1 2" key="1">
    <citation type="journal article" date="2002" name="Proc. Natl. Acad. Sci. U.S.A.">
        <title>Genome sequence of the hyperthermophilic crenarchaeon Pyrobaculum aerophilum.</title>
        <authorList>
            <person name="Fitz-Gibbon S.T."/>
            <person name="Ladner H."/>
            <person name="Kim U.J."/>
            <person name="Stetter K.O."/>
            <person name="Simon M.I."/>
            <person name="Miller J.H."/>
        </authorList>
    </citation>
    <scope>NUCLEOTIDE SEQUENCE [LARGE SCALE GENOMIC DNA]</scope>
    <source>
        <strain evidence="2">ATCC 51768 / DSM 7523 / JCM 9630 / CIP 104966 / NBRC 100827 / IM2</strain>
    </source>
</reference>
<dbReference type="InParanoid" id="Q8ZZR8"/>
<accession>Q8ZZR8</accession>
<dbReference type="RefSeq" id="WP_011007043.1">
    <property type="nucleotide sequence ID" value="NC_003364.1"/>
</dbReference>
<dbReference type="STRING" id="178306.PAE0116"/>
<protein>
    <recommendedName>
        <fullName evidence="3">ATPase AAA-type core domain-containing protein</fullName>
    </recommendedName>
</protein>
<dbReference type="HOGENOM" id="CLU_840964_0_0_2"/>
<name>Q8ZZR8_PYRAE</name>
<dbReference type="AlphaFoldDB" id="Q8ZZR8"/>
<dbReference type="Gene3D" id="3.40.50.300">
    <property type="entry name" value="P-loop containing nucleotide triphosphate hydrolases"/>
    <property type="match status" value="1"/>
</dbReference>
<dbReference type="Proteomes" id="UP000002439">
    <property type="component" value="Chromosome"/>
</dbReference>
<evidence type="ECO:0008006" key="3">
    <source>
        <dbReference type="Google" id="ProtNLM"/>
    </source>
</evidence>
<dbReference type="eggNOG" id="arCOG06982">
    <property type="taxonomic scope" value="Archaea"/>
</dbReference>